<evidence type="ECO:0000256" key="2">
    <source>
        <dbReference type="SAM" id="Phobius"/>
    </source>
</evidence>
<dbReference type="AlphaFoldDB" id="A0A5M3WTA4"/>
<sequence length="89" mass="9863">MRQAGAPVSRPAAAGAWVTGGWFACLAMAASARRSATPYLRSRAETWFSTVRTEMCRRPAIWRFDRCASSRARTSASRGDTDSRLTRHI</sequence>
<keyword evidence="4" id="KW-1185">Reference proteome</keyword>
<keyword evidence="2" id="KW-1133">Transmembrane helix</keyword>
<evidence type="ECO:0000256" key="1">
    <source>
        <dbReference type="SAM" id="MobiDB-lite"/>
    </source>
</evidence>
<dbReference type="PROSITE" id="PS51257">
    <property type="entry name" value="PROKAR_LIPOPROTEIN"/>
    <property type="match status" value="1"/>
</dbReference>
<organism evidence="3 4">
    <name type="scientific">Acrocarpospora macrocephala</name>
    <dbReference type="NCBI Taxonomy" id="150177"/>
    <lineage>
        <taxon>Bacteria</taxon>
        <taxon>Bacillati</taxon>
        <taxon>Actinomycetota</taxon>
        <taxon>Actinomycetes</taxon>
        <taxon>Streptosporangiales</taxon>
        <taxon>Streptosporangiaceae</taxon>
        <taxon>Acrocarpospora</taxon>
    </lineage>
</organism>
<name>A0A5M3WTA4_9ACTN</name>
<feature type="compositionally biased region" description="Basic and acidic residues" evidence="1">
    <location>
        <begin position="79"/>
        <end position="89"/>
    </location>
</feature>
<reference evidence="3 4" key="1">
    <citation type="submission" date="2019-10" db="EMBL/GenBank/DDBJ databases">
        <title>Whole genome shotgun sequence of Acrocarpospora macrocephala NBRC 16266.</title>
        <authorList>
            <person name="Ichikawa N."/>
            <person name="Kimura A."/>
            <person name="Kitahashi Y."/>
            <person name="Komaki H."/>
            <person name="Oguchi A."/>
        </authorList>
    </citation>
    <scope>NUCLEOTIDE SEQUENCE [LARGE SCALE GENOMIC DNA]</scope>
    <source>
        <strain evidence="3 4">NBRC 16266</strain>
    </source>
</reference>
<gene>
    <name evidence="3" type="ORF">Amac_050690</name>
</gene>
<comment type="caution">
    <text evidence="3">The sequence shown here is derived from an EMBL/GenBank/DDBJ whole genome shotgun (WGS) entry which is preliminary data.</text>
</comment>
<evidence type="ECO:0000313" key="4">
    <source>
        <dbReference type="Proteomes" id="UP000331127"/>
    </source>
</evidence>
<feature type="region of interest" description="Disordered" evidence="1">
    <location>
        <begin position="69"/>
        <end position="89"/>
    </location>
</feature>
<feature type="transmembrane region" description="Helical" evidence="2">
    <location>
        <begin position="12"/>
        <end position="32"/>
    </location>
</feature>
<accession>A0A5M3WTA4</accession>
<evidence type="ECO:0000313" key="3">
    <source>
        <dbReference type="EMBL" id="GES11472.1"/>
    </source>
</evidence>
<keyword evidence="2" id="KW-0472">Membrane</keyword>
<keyword evidence="2" id="KW-0812">Transmembrane</keyword>
<protein>
    <submittedName>
        <fullName evidence="3">Uncharacterized protein</fullName>
    </submittedName>
</protein>
<proteinExistence type="predicted"/>
<dbReference type="Proteomes" id="UP000331127">
    <property type="component" value="Unassembled WGS sequence"/>
</dbReference>
<feature type="compositionally biased region" description="Low complexity" evidence="1">
    <location>
        <begin position="69"/>
        <end position="78"/>
    </location>
</feature>
<dbReference type="EMBL" id="BLAE01000030">
    <property type="protein sequence ID" value="GES11472.1"/>
    <property type="molecule type" value="Genomic_DNA"/>
</dbReference>